<dbReference type="SUPFAM" id="SSF54593">
    <property type="entry name" value="Glyoxalase/Bleomycin resistance protein/Dihydroxybiphenyl dioxygenase"/>
    <property type="match status" value="1"/>
</dbReference>
<comment type="caution">
    <text evidence="2">The sequence shown here is derived from an EMBL/GenBank/DDBJ whole genome shotgun (WGS) entry which is preliminary data.</text>
</comment>
<protein>
    <recommendedName>
        <fullName evidence="1">VOC domain-containing protein</fullName>
    </recommendedName>
</protein>
<reference evidence="2 3" key="1">
    <citation type="submission" date="2013-04" db="EMBL/GenBank/DDBJ databases">
        <title>The Genome Sequence of Bacteroides thetaiotaomicron dnLKV9.</title>
        <authorList>
            <consortium name="The Broad Institute Genomics Platform"/>
            <consortium name="The Broad Institute Genome Sequencing Center for Infectious Disease"/>
            <person name="Earl A."/>
            <person name="Xavier R."/>
            <person name="Kuhn K."/>
            <person name="Stappenbeck T."/>
            <person name="Walker B."/>
            <person name="Young S."/>
            <person name="Zeng Q."/>
            <person name="Gargeya S."/>
            <person name="Fitzgerald M."/>
            <person name="Haas B."/>
            <person name="Abouelleil A."/>
            <person name="Allen A.W."/>
            <person name="Alvarado L."/>
            <person name="Arachchi H.M."/>
            <person name="Berlin A.M."/>
            <person name="Chapman S.B."/>
            <person name="Gainer-Dewar J."/>
            <person name="Goldberg J."/>
            <person name="Griggs A."/>
            <person name="Gujja S."/>
            <person name="Hansen M."/>
            <person name="Howarth C."/>
            <person name="Imamovic A."/>
            <person name="Ireland A."/>
            <person name="Larimer J."/>
            <person name="McCowan C."/>
            <person name="Murphy C."/>
            <person name="Pearson M."/>
            <person name="Poon T.W."/>
            <person name="Priest M."/>
            <person name="Roberts A."/>
            <person name="Saif S."/>
            <person name="Shea T."/>
            <person name="Sisk P."/>
            <person name="Sykes S."/>
            <person name="Wortman J."/>
            <person name="Nusbaum C."/>
            <person name="Birren B."/>
        </authorList>
    </citation>
    <scope>NUCLEOTIDE SEQUENCE [LARGE SCALE GENOMIC DNA]</scope>
    <source>
        <strain evidence="3">dnLKV9</strain>
    </source>
</reference>
<dbReference type="PATRIC" id="fig|1235785.3.peg.2166"/>
<proteinExistence type="predicted"/>
<dbReference type="InterPro" id="IPR029068">
    <property type="entry name" value="Glyas_Bleomycin-R_OHBP_Dase"/>
</dbReference>
<evidence type="ECO:0000313" key="2">
    <source>
        <dbReference type="EMBL" id="EOS00317.1"/>
    </source>
</evidence>
<dbReference type="PROSITE" id="PS51819">
    <property type="entry name" value="VOC"/>
    <property type="match status" value="1"/>
</dbReference>
<name>R9H8F6_BACT4</name>
<evidence type="ECO:0000313" key="3">
    <source>
        <dbReference type="Proteomes" id="UP000014207"/>
    </source>
</evidence>
<dbReference type="Proteomes" id="UP000014207">
    <property type="component" value="Unassembled WGS sequence"/>
</dbReference>
<sequence>MNKEQAQYIHISFPFREELCSYTFPFKYEEDEEQLPLVTLGYWQGTVDLETHKLLEWEPNFGECYFQAKVCDTGTYTLLDTEKKPICILKGYVPNGVIPPENGAGDYIHFAISTDGTVEEWQKTYDFTEFNERAIPVTEHSSTPLLYSQQRPIMKFNTIGFFTDKQPQMVAFYRNIWGFKTTWNGNEPNVEMTYNGMRLIMFPRKEFEKMLSRRFDCPKGLNSTMELSFDLPTFNDVDNEYARCLQQGVQGVMPPNTEPWGQRTAYIADPDGNLIELSSFNTSVKEEPKKKTYTLEEKRQEHGNAYLPWEKEADEYLIRLYDEGKTIKELAEIFERNNGGIRSRLKKLGKIE</sequence>
<dbReference type="RefSeq" id="WP_016268238.1">
    <property type="nucleotide sequence ID" value="NZ_KE159459.1"/>
</dbReference>
<dbReference type="InterPro" id="IPR004360">
    <property type="entry name" value="Glyas_Fos-R_dOase_dom"/>
</dbReference>
<accession>R9H8F6</accession>
<evidence type="ECO:0000259" key="1">
    <source>
        <dbReference type="PROSITE" id="PS51819"/>
    </source>
</evidence>
<dbReference type="HOGENOM" id="CLU_786798_0_0_10"/>
<dbReference type="EMBL" id="ASSM01000009">
    <property type="protein sequence ID" value="EOS00317.1"/>
    <property type="molecule type" value="Genomic_DNA"/>
</dbReference>
<organism evidence="2 3">
    <name type="scientific">Bacteroides thetaiotaomicron dnLKV9</name>
    <dbReference type="NCBI Taxonomy" id="1235785"/>
    <lineage>
        <taxon>Bacteria</taxon>
        <taxon>Pseudomonadati</taxon>
        <taxon>Bacteroidota</taxon>
        <taxon>Bacteroidia</taxon>
        <taxon>Bacteroidales</taxon>
        <taxon>Bacteroidaceae</taxon>
        <taxon>Bacteroides</taxon>
    </lineage>
</organism>
<feature type="domain" description="VOC" evidence="1">
    <location>
        <begin position="155"/>
        <end position="280"/>
    </location>
</feature>
<dbReference type="Pfam" id="PF00903">
    <property type="entry name" value="Glyoxalase"/>
    <property type="match status" value="1"/>
</dbReference>
<dbReference type="Gene3D" id="3.10.180.10">
    <property type="entry name" value="2,3-Dihydroxybiphenyl 1,2-Dioxygenase, domain 1"/>
    <property type="match status" value="1"/>
</dbReference>
<gene>
    <name evidence="2" type="ORF">C799_02164</name>
</gene>
<dbReference type="AlphaFoldDB" id="R9H8F6"/>
<dbReference type="InterPro" id="IPR037523">
    <property type="entry name" value="VOC_core"/>
</dbReference>